<reference evidence="2" key="1">
    <citation type="submission" date="2023-07" db="EMBL/GenBank/DDBJ databases">
        <title>30 novel species of actinomycetes from the DSMZ collection.</title>
        <authorList>
            <person name="Nouioui I."/>
        </authorList>
    </citation>
    <scope>NUCLEOTIDE SEQUENCE [LARGE SCALE GENOMIC DNA]</scope>
    <source>
        <strain evidence="2">DSM 41636</strain>
    </source>
</reference>
<dbReference type="Proteomes" id="UP001183881">
    <property type="component" value="Unassembled WGS sequence"/>
</dbReference>
<name>A0ABU2Q6J1_9ACTN</name>
<dbReference type="InterPro" id="IPR029044">
    <property type="entry name" value="Nucleotide-diphossugar_trans"/>
</dbReference>
<proteinExistence type="predicted"/>
<keyword evidence="2" id="KW-1185">Reference proteome</keyword>
<comment type="caution">
    <text evidence="1">The sequence shown here is derived from an EMBL/GenBank/DDBJ whole genome shotgun (WGS) entry which is preliminary data.</text>
</comment>
<organism evidence="1 2">
    <name type="scientific">Streptomyces edwardsiae</name>
    <dbReference type="NCBI Taxonomy" id="3075527"/>
    <lineage>
        <taxon>Bacteria</taxon>
        <taxon>Bacillati</taxon>
        <taxon>Actinomycetota</taxon>
        <taxon>Actinomycetes</taxon>
        <taxon>Kitasatosporales</taxon>
        <taxon>Streptomycetaceae</taxon>
        <taxon>Streptomyces</taxon>
    </lineage>
</organism>
<dbReference type="EMBL" id="JAVRFA010000325">
    <property type="protein sequence ID" value="MDT0400062.1"/>
    <property type="molecule type" value="Genomic_DNA"/>
</dbReference>
<dbReference type="SUPFAM" id="SSF53448">
    <property type="entry name" value="Nucleotide-diphospho-sugar transferases"/>
    <property type="match status" value="1"/>
</dbReference>
<feature type="non-terminal residue" evidence="1">
    <location>
        <position position="44"/>
    </location>
</feature>
<evidence type="ECO:0000313" key="1">
    <source>
        <dbReference type="EMBL" id="MDT0400062.1"/>
    </source>
</evidence>
<dbReference type="Gene3D" id="3.90.550.10">
    <property type="entry name" value="Spore Coat Polysaccharide Biosynthesis Protein SpsA, Chain A"/>
    <property type="match status" value="1"/>
</dbReference>
<accession>A0ABU2Q6J1</accession>
<protein>
    <submittedName>
        <fullName evidence="1">Glycosyltransferase</fullName>
    </submittedName>
</protein>
<dbReference type="CDD" id="cd00761">
    <property type="entry name" value="Glyco_tranf_GTA_type"/>
    <property type="match status" value="1"/>
</dbReference>
<gene>
    <name evidence="1" type="ORF">RM705_35980</name>
</gene>
<sequence>MADMPRKNHEPDVSVIIGAYDAMPYLVRCLESVEAQTIGAGRLE</sequence>
<evidence type="ECO:0000313" key="2">
    <source>
        <dbReference type="Proteomes" id="UP001183881"/>
    </source>
</evidence>